<evidence type="ECO:0000313" key="3">
    <source>
        <dbReference type="Proteomes" id="UP000242942"/>
    </source>
</evidence>
<reference evidence="2 3" key="1">
    <citation type="submission" date="2016-06" db="EMBL/GenBank/DDBJ databases">
        <authorList>
            <consortium name="Pathogen Informatics"/>
        </authorList>
    </citation>
    <scope>NUCLEOTIDE SEQUENCE [LARGE SCALE GENOMIC DNA]</scope>
    <source>
        <strain evidence="2">PocGH01</strain>
    </source>
</reference>
<feature type="transmembrane region" description="Helical" evidence="1">
    <location>
        <begin position="81"/>
        <end position="105"/>
    </location>
</feature>
<dbReference type="VEuPathDB" id="PlasmoDB:PocGH01_03022700"/>
<feature type="transmembrane region" description="Helical" evidence="1">
    <location>
        <begin position="51"/>
        <end position="75"/>
    </location>
</feature>
<evidence type="ECO:0000313" key="2">
    <source>
        <dbReference type="EMBL" id="SCA48444.1"/>
    </source>
</evidence>
<gene>
    <name evidence="2" type="primary">PocGH01_03022700</name>
    <name evidence="2" type="ORF">POCGH01_03022700</name>
</gene>
<proteinExistence type="predicted"/>
<protein>
    <recommendedName>
        <fullName evidence="4">Transmembrane protein</fullName>
    </recommendedName>
</protein>
<dbReference type="OrthoDB" id="425723at2759"/>
<keyword evidence="1" id="KW-0812">Transmembrane</keyword>
<evidence type="ECO:0000256" key="1">
    <source>
        <dbReference type="SAM" id="Phobius"/>
    </source>
</evidence>
<dbReference type="AlphaFoldDB" id="A0A1D3KXK7"/>
<evidence type="ECO:0008006" key="4">
    <source>
        <dbReference type="Google" id="ProtNLM"/>
    </source>
</evidence>
<dbReference type="Proteomes" id="UP000242942">
    <property type="component" value="Chromosome 3"/>
</dbReference>
<dbReference type="VEuPathDB" id="PlasmoDB:POWCR01_030018400"/>
<sequence>MSPRLSMEPIKILYLHIYEDSKTKKIRSLLEEIYGKDNVISSKDKSRTIDILILIFVYTLCLCCIVLILHCIFTLNEHVYMLIFPFFFTTMAIFFVGSTVFYEVLYRRCLRKANKLFEKLNPNVIVAYQFGCILAMHLSGPRVPMLLISPVQENFFSARVRKEVPIADFPYIIFVHSTLDRKRNLNKTLQLVESLDKEKYRVEIINEGYNLELLNKSDYKNWIDEVYAQSIQHMTTRSKSETTIDEDMFKPDA</sequence>
<organism evidence="2 3">
    <name type="scientific">Plasmodium ovale</name>
    <name type="common">malaria parasite P. ovale</name>
    <dbReference type="NCBI Taxonomy" id="36330"/>
    <lineage>
        <taxon>Eukaryota</taxon>
        <taxon>Sar</taxon>
        <taxon>Alveolata</taxon>
        <taxon>Apicomplexa</taxon>
        <taxon>Aconoidasida</taxon>
        <taxon>Haemosporida</taxon>
        <taxon>Plasmodiidae</taxon>
        <taxon>Plasmodium</taxon>
        <taxon>Plasmodium (Plasmodium)</taxon>
    </lineage>
</organism>
<keyword evidence="1" id="KW-1133">Transmembrane helix</keyword>
<name>A0A1D3KXK7_PLAOA</name>
<keyword evidence="1" id="KW-0472">Membrane</keyword>
<dbReference type="EMBL" id="LT594584">
    <property type="protein sequence ID" value="SCA48444.1"/>
    <property type="molecule type" value="Genomic_DNA"/>
</dbReference>
<keyword evidence="3" id="KW-1185">Reference proteome</keyword>
<accession>A0A1D3KXK7</accession>